<evidence type="ECO:0000256" key="2">
    <source>
        <dbReference type="PROSITE-ProRule" id="PRU00117"/>
    </source>
</evidence>
<dbReference type="Pfam" id="PF22891">
    <property type="entry name" value="KH_PNO1_2nd"/>
    <property type="match status" value="1"/>
</dbReference>
<dbReference type="AlphaFoldDB" id="A0A5E4LM37"/>
<evidence type="ECO:0000313" key="4">
    <source>
        <dbReference type="EMBL" id="VVC03034.1"/>
    </source>
</evidence>
<dbReference type="InterPro" id="IPR019964">
    <property type="entry name" value="KH_domain_protein_archaea"/>
</dbReference>
<accession>A0A5E4LM37</accession>
<dbReference type="Gene3D" id="3.30.1370.10">
    <property type="entry name" value="K Homology domain, type 1"/>
    <property type="match status" value="2"/>
</dbReference>
<dbReference type="EMBL" id="CABMJJ010000004">
    <property type="protein sequence ID" value="VVC03034.1"/>
    <property type="molecule type" value="Genomic_DNA"/>
</dbReference>
<dbReference type="SUPFAM" id="SSF54791">
    <property type="entry name" value="Eukaryotic type KH-domain (KH-domain type I)"/>
    <property type="match status" value="2"/>
</dbReference>
<dbReference type="Pfam" id="PF00013">
    <property type="entry name" value="KH_1"/>
    <property type="match status" value="1"/>
</dbReference>
<protein>
    <submittedName>
        <fullName evidence="4">KH domain protein</fullName>
    </submittedName>
</protein>
<sequence length="176" mass="19800">MTEFVKIPIERIKVFVGKDGSTKKKLEKKCNVEFNIDSDGDVELIGDPADIFFARDIVKAIGRGFTPEEALRLLEHDYGLYIIPLKDYAHSEKAITRLKGRVIGEKGKIKYNIEEATDSLISIYGNTIAIIAKIDTMEYAKEAIGMLIDGARHTSVLGYLAKTKREIWEARLKGHN</sequence>
<name>A0A5E4LM37_9ARCH</name>
<dbReference type="InterPro" id="IPR055211">
    <property type="entry name" value="KH_PNO1_2nd"/>
</dbReference>
<evidence type="ECO:0000259" key="3">
    <source>
        <dbReference type="SMART" id="SM00322"/>
    </source>
</evidence>
<feature type="domain" description="K Homology" evidence="3">
    <location>
        <begin position="1"/>
        <end position="63"/>
    </location>
</feature>
<keyword evidence="1 2" id="KW-0694">RNA-binding</keyword>
<dbReference type="InterPro" id="IPR004088">
    <property type="entry name" value="KH_dom_type_1"/>
</dbReference>
<dbReference type="PANTHER" id="PTHR12826">
    <property type="entry name" value="RIBONUCLEASE Y"/>
    <property type="match status" value="1"/>
</dbReference>
<dbReference type="PANTHER" id="PTHR12826:SF13">
    <property type="entry name" value="RNA-BINDING PROTEIN PNO1"/>
    <property type="match status" value="1"/>
</dbReference>
<gene>
    <name evidence="4" type="ORF">LFW2832_00158</name>
</gene>
<reference evidence="4 5" key="1">
    <citation type="submission" date="2019-08" db="EMBL/GenBank/DDBJ databases">
        <authorList>
            <person name="Vazquez-Campos X."/>
        </authorList>
    </citation>
    <scope>NUCLEOTIDE SEQUENCE [LARGE SCALE GENOMIC DNA]</scope>
    <source>
        <strain evidence="4">LFW-283_2</strain>
    </source>
</reference>
<dbReference type="SMART" id="SM00322">
    <property type="entry name" value="KH"/>
    <property type="match status" value="2"/>
</dbReference>
<dbReference type="NCBIfam" id="TIGR03665">
    <property type="entry name" value="arCOG04150"/>
    <property type="match status" value="1"/>
</dbReference>
<evidence type="ECO:0000256" key="1">
    <source>
        <dbReference type="ARBA" id="ARBA00022884"/>
    </source>
</evidence>
<feature type="domain" description="K Homology" evidence="3">
    <location>
        <begin position="86"/>
        <end position="149"/>
    </location>
</feature>
<proteinExistence type="predicted"/>
<evidence type="ECO:0000313" key="5">
    <source>
        <dbReference type="Proteomes" id="UP000789941"/>
    </source>
</evidence>
<dbReference type="GO" id="GO:0003723">
    <property type="term" value="F:RNA binding"/>
    <property type="evidence" value="ECO:0007669"/>
    <property type="project" value="UniProtKB-UniRule"/>
</dbReference>
<organism evidence="4 5">
    <name type="scientific">Candidatus Bilamarchaeum dharawalense</name>
    <dbReference type="NCBI Taxonomy" id="2885759"/>
    <lineage>
        <taxon>Archaea</taxon>
        <taxon>Candidatus Micrarchaeota</taxon>
        <taxon>Candidatus Micrarchaeia</taxon>
        <taxon>Candidatus Anstonellales</taxon>
        <taxon>Candidatus Bilamarchaeaceae</taxon>
        <taxon>Candidatus Bilamarchaeum</taxon>
    </lineage>
</organism>
<dbReference type="Proteomes" id="UP000789941">
    <property type="component" value="Unassembled WGS sequence"/>
</dbReference>
<dbReference type="InterPro" id="IPR036612">
    <property type="entry name" value="KH_dom_type_1_sf"/>
</dbReference>
<dbReference type="InterPro" id="IPR004087">
    <property type="entry name" value="KH_dom"/>
</dbReference>
<dbReference type="PROSITE" id="PS50084">
    <property type="entry name" value="KH_TYPE_1"/>
    <property type="match status" value="1"/>
</dbReference>
<comment type="caution">
    <text evidence="4">The sequence shown here is derived from an EMBL/GenBank/DDBJ whole genome shotgun (WGS) entry which is preliminary data.</text>
</comment>